<dbReference type="NCBIfam" id="TIGR00255">
    <property type="entry name" value="YicC/YloC family endoribonuclease"/>
    <property type="match status" value="1"/>
</dbReference>
<evidence type="ECO:0000256" key="3">
    <source>
        <dbReference type="ARBA" id="ARBA00022759"/>
    </source>
</evidence>
<dbReference type="InterPro" id="IPR013527">
    <property type="entry name" value="YicC-like_N"/>
</dbReference>
<dbReference type="Pfam" id="PF03755">
    <property type="entry name" value="YicC-like_N"/>
    <property type="match status" value="1"/>
</dbReference>
<comment type="similarity">
    <text evidence="5">Belongs to the YicC/YloC family.</text>
</comment>
<proteinExistence type="inferred from homology"/>
<keyword evidence="2" id="KW-0540">Nuclease</keyword>
<dbReference type="EMBL" id="BAAAGG010000005">
    <property type="protein sequence ID" value="GAA0753873.1"/>
    <property type="molecule type" value="Genomic_DNA"/>
</dbReference>
<dbReference type="InterPro" id="IPR013551">
    <property type="entry name" value="YicC-like_C"/>
</dbReference>
<reference evidence="8 9" key="1">
    <citation type="journal article" date="2019" name="Int. J. Syst. Evol. Microbiol.">
        <title>The Global Catalogue of Microorganisms (GCM) 10K type strain sequencing project: providing services to taxonomists for standard genome sequencing and annotation.</title>
        <authorList>
            <consortium name="The Broad Institute Genomics Platform"/>
            <consortium name="The Broad Institute Genome Sequencing Center for Infectious Disease"/>
            <person name="Wu L."/>
            <person name="Ma J."/>
        </authorList>
    </citation>
    <scope>NUCLEOTIDE SEQUENCE [LARGE SCALE GENOMIC DNA]</scope>
    <source>
        <strain evidence="8 9">JCM 16231</strain>
    </source>
</reference>
<sequence>MIQSMTGYGKSKLVEAGKTFTVEIKSLNSKNLDANVRIPSEFRELELPIRNKLSQSLSRGKVDFSLQVEKHDEESTAKINTKVVENYLKQLKALPVSTLEDDSRILQIAMTLPNALSSEKNELEKEDSQAVYKVLDLALEQINTFRTDEGKVLKEDFELRIQNLTELLSEVKSIDPERIEHVKTRLRKGIEDLKEKIDENRFEQELIYYIEKYDITEEKTRLDNHLSYFLKALNSSDSNGKKLNFICQEIGREINTIGSKSNFAPMQKAVVQMKDELEKIKEQLLNVL</sequence>
<evidence type="ECO:0000313" key="9">
    <source>
        <dbReference type="Proteomes" id="UP001500185"/>
    </source>
</evidence>
<comment type="caution">
    <text evidence="8">The sequence shown here is derived from an EMBL/GenBank/DDBJ whole genome shotgun (WGS) entry which is preliminary data.</text>
</comment>
<evidence type="ECO:0000256" key="5">
    <source>
        <dbReference type="ARBA" id="ARBA00035648"/>
    </source>
</evidence>
<evidence type="ECO:0000256" key="1">
    <source>
        <dbReference type="ARBA" id="ARBA00001968"/>
    </source>
</evidence>
<organism evidence="8 9">
    <name type="scientific">Psychroflexus lacisalsi</name>
    <dbReference type="NCBI Taxonomy" id="503928"/>
    <lineage>
        <taxon>Bacteria</taxon>
        <taxon>Pseudomonadati</taxon>
        <taxon>Bacteroidota</taxon>
        <taxon>Flavobacteriia</taxon>
        <taxon>Flavobacteriales</taxon>
        <taxon>Flavobacteriaceae</taxon>
        <taxon>Psychroflexus</taxon>
    </lineage>
</organism>
<dbReference type="PANTHER" id="PTHR30636">
    <property type="entry name" value="UPF0701 PROTEIN YICC"/>
    <property type="match status" value="1"/>
</dbReference>
<accession>A0ABN1K3Q2</accession>
<keyword evidence="3" id="KW-0255">Endonuclease</keyword>
<feature type="domain" description="Endoribonuclease YicC-like C-terminal" evidence="7">
    <location>
        <begin position="172"/>
        <end position="287"/>
    </location>
</feature>
<evidence type="ECO:0000259" key="7">
    <source>
        <dbReference type="Pfam" id="PF08340"/>
    </source>
</evidence>
<feature type="domain" description="Endoribonuclease YicC-like N-terminal" evidence="6">
    <location>
        <begin position="2"/>
        <end position="154"/>
    </location>
</feature>
<dbReference type="PANTHER" id="PTHR30636:SF3">
    <property type="entry name" value="UPF0701 PROTEIN YICC"/>
    <property type="match status" value="1"/>
</dbReference>
<evidence type="ECO:0000256" key="4">
    <source>
        <dbReference type="ARBA" id="ARBA00022801"/>
    </source>
</evidence>
<gene>
    <name evidence="8" type="ORF">GCM10009433_06690</name>
</gene>
<dbReference type="InterPro" id="IPR005229">
    <property type="entry name" value="YicC/YloC-like"/>
</dbReference>
<name>A0ABN1K3Q2_9FLAO</name>
<dbReference type="RefSeq" id="WP_224453225.1">
    <property type="nucleotide sequence ID" value="NZ_BAAAGG010000005.1"/>
</dbReference>
<keyword evidence="4" id="KW-0378">Hydrolase</keyword>
<evidence type="ECO:0000313" key="8">
    <source>
        <dbReference type="EMBL" id="GAA0753873.1"/>
    </source>
</evidence>
<protein>
    <submittedName>
        <fullName evidence="8">YicC family protein</fullName>
    </submittedName>
</protein>
<evidence type="ECO:0000256" key="2">
    <source>
        <dbReference type="ARBA" id="ARBA00022722"/>
    </source>
</evidence>
<evidence type="ECO:0000259" key="6">
    <source>
        <dbReference type="Pfam" id="PF03755"/>
    </source>
</evidence>
<keyword evidence="9" id="KW-1185">Reference proteome</keyword>
<dbReference type="Proteomes" id="UP001500185">
    <property type="component" value="Unassembled WGS sequence"/>
</dbReference>
<dbReference type="Pfam" id="PF08340">
    <property type="entry name" value="YicC-like_C"/>
    <property type="match status" value="1"/>
</dbReference>
<comment type="cofactor">
    <cofactor evidence="1">
        <name>a divalent metal cation</name>
        <dbReference type="ChEBI" id="CHEBI:60240"/>
    </cofactor>
</comment>